<evidence type="ECO:0000313" key="2">
    <source>
        <dbReference type="EMBL" id="CAH8385079.1"/>
    </source>
</evidence>
<feature type="chain" id="PRO_5044768297" evidence="1">
    <location>
        <begin position="19"/>
        <end position="80"/>
    </location>
</feature>
<keyword evidence="1" id="KW-0732">Signal</keyword>
<comment type="caution">
    <text evidence="2">The sequence shown here is derived from an EMBL/GenBank/DDBJ whole genome shotgun (WGS) entry which is preliminary data.</text>
</comment>
<name>A0ABC8LMT8_ERUVS</name>
<accession>A0ABC8LMT8</accession>
<reference evidence="2 3" key="1">
    <citation type="submission" date="2022-03" db="EMBL/GenBank/DDBJ databases">
        <authorList>
            <person name="Macdonald S."/>
            <person name="Ahmed S."/>
            <person name="Newling K."/>
        </authorList>
    </citation>
    <scope>NUCLEOTIDE SEQUENCE [LARGE SCALE GENOMIC DNA]</scope>
</reference>
<dbReference type="EMBL" id="CAKOAT010648487">
    <property type="protein sequence ID" value="CAH8385079.1"/>
    <property type="molecule type" value="Genomic_DNA"/>
</dbReference>
<dbReference type="Proteomes" id="UP001642260">
    <property type="component" value="Unassembled WGS sequence"/>
</dbReference>
<evidence type="ECO:0000313" key="3">
    <source>
        <dbReference type="Proteomes" id="UP001642260"/>
    </source>
</evidence>
<dbReference type="AlphaFoldDB" id="A0ABC8LMT8"/>
<organism evidence="2 3">
    <name type="scientific">Eruca vesicaria subsp. sativa</name>
    <name type="common">Garden rocket</name>
    <name type="synonym">Eruca sativa</name>
    <dbReference type="NCBI Taxonomy" id="29727"/>
    <lineage>
        <taxon>Eukaryota</taxon>
        <taxon>Viridiplantae</taxon>
        <taxon>Streptophyta</taxon>
        <taxon>Embryophyta</taxon>
        <taxon>Tracheophyta</taxon>
        <taxon>Spermatophyta</taxon>
        <taxon>Magnoliopsida</taxon>
        <taxon>eudicotyledons</taxon>
        <taxon>Gunneridae</taxon>
        <taxon>Pentapetalae</taxon>
        <taxon>rosids</taxon>
        <taxon>malvids</taxon>
        <taxon>Brassicales</taxon>
        <taxon>Brassicaceae</taxon>
        <taxon>Brassiceae</taxon>
        <taxon>Eruca</taxon>
    </lineage>
</organism>
<keyword evidence="3" id="KW-1185">Reference proteome</keyword>
<evidence type="ECO:0000256" key="1">
    <source>
        <dbReference type="SAM" id="SignalP"/>
    </source>
</evidence>
<protein>
    <submittedName>
        <fullName evidence="2">Uncharacterized protein</fullName>
    </submittedName>
</protein>
<sequence length="80" mass="8792">MSFISVFAVLSVIEWLGTNEIRLRVSQKLHTSSQVAVGGFVGSVSAFYGTKHGTCFSLKPLSHLYYFNYVFLVASVTIIA</sequence>
<feature type="signal peptide" evidence="1">
    <location>
        <begin position="1"/>
        <end position="18"/>
    </location>
</feature>
<gene>
    <name evidence="2" type="ORF">ERUC_LOCUS37562</name>
</gene>
<proteinExistence type="predicted"/>